<keyword evidence="3" id="KW-1185">Reference proteome</keyword>
<reference evidence="2" key="1">
    <citation type="submission" date="2020-01" db="EMBL/GenBank/DDBJ databases">
        <title>Whole-genome analyses of novel actinobacteria.</title>
        <authorList>
            <person name="Sahin N."/>
        </authorList>
    </citation>
    <scope>NUCLEOTIDE SEQUENCE</scope>
    <source>
        <strain evidence="2">YC537</strain>
    </source>
</reference>
<feature type="transmembrane region" description="Helical" evidence="1">
    <location>
        <begin position="21"/>
        <end position="41"/>
    </location>
</feature>
<dbReference type="Proteomes" id="UP000598297">
    <property type="component" value="Unassembled WGS sequence"/>
</dbReference>
<protein>
    <submittedName>
        <fullName evidence="2">Uncharacterized protein</fullName>
    </submittedName>
</protein>
<dbReference type="RefSeq" id="WP_161697180.1">
    <property type="nucleotide sequence ID" value="NZ_JAAAHS010000078.1"/>
</dbReference>
<sequence>MSAPAHTRSAPRPTGGIAARLPWWAVALPTAAFVVLLALVLHPSDAQVATGASPVADVLAQLRQALPF</sequence>
<evidence type="ECO:0000256" key="1">
    <source>
        <dbReference type="SAM" id="Phobius"/>
    </source>
</evidence>
<proteinExistence type="predicted"/>
<evidence type="ECO:0000313" key="3">
    <source>
        <dbReference type="Proteomes" id="UP000598297"/>
    </source>
</evidence>
<name>A0A964UNE3_9ACTN</name>
<keyword evidence="1" id="KW-0472">Membrane</keyword>
<keyword evidence="1" id="KW-1133">Transmembrane helix</keyword>
<evidence type="ECO:0000313" key="2">
    <source>
        <dbReference type="EMBL" id="NBE52339.1"/>
    </source>
</evidence>
<keyword evidence="1" id="KW-0812">Transmembrane</keyword>
<dbReference type="EMBL" id="JAAAHS010000078">
    <property type="protein sequence ID" value="NBE52339.1"/>
    <property type="molecule type" value="Genomic_DNA"/>
</dbReference>
<gene>
    <name evidence="2" type="ORF">GUY60_13065</name>
</gene>
<comment type="caution">
    <text evidence="2">The sequence shown here is derived from an EMBL/GenBank/DDBJ whole genome shotgun (WGS) entry which is preliminary data.</text>
</comment>
<dbReference type="AlphaFoldDB" id="A0A964UNE3"/>
<accession>A0A964UNE3</accession>
<organism evidence="2 3">
    <name type="scientific">Streptomyces boluensis</name>
    <dbReference type="NCBI Taxonomy" id="1775135"/>
    <lineage>
        <taxon>Bacteria</taxon>
        <taxon>Bacillati</taxon>
        <taxon>Actinomycetota</taxon>
        <taxon>Actinomycetes</taxon>
        <taxon>Kitasatosporales</taxon>
        <taxon>Streptomycetaceae</taxon>
        <taxon>Streptomyces</taxon>
    </lineage>
</organism>